<dbReference type="SUPFAM" id="SSF74731">
    <property type="entry name" value="Ribosomal protein L20"/>
    <property type="match status" value="1"/>
</dbReference>
<dbReference type="GO" id="GO:1990904">
    <property type="term" value="C:ribonucleoprotein complex"/>
    <property type="evidence" value="ECO:0007669"/>
    <property type="project" value="UniProtKB-KW"/>
</dbReference>
<keyword evidence="2 7" id="KW-0699">rRNA-binding</keyword>
<keyword evidence="5 7" id="KW-0687">Ribonucleoprotein</keyword>
<evidence type="ECO:0000256" key="4">
    <source>
        <dbReference type="ARBA" id="ARBA00022980"/>
    </source>
</evidence>
<sequence length="126" mass="14385">MPRAKRGFKARRRRKKILSLARGMYESRRSTYSVAKRSVYKALQYAFAGRKQKKRDFRALWIVRINAACRAHGIPYSRFMNGLNVANISLNRKSLADMAVNDPAGFENIVLKVKETVAAQPPRTNA</sequence>
<evidence type="ECO:0000256" key="6">
    <source>
        <dbReference type="ARBA" id="ARBA00035172"/>
    </source>
</evidence>
<dbReference type="Gene3D" id="6.10.160.10">
    <property type="match status" value="1"/>
</dbReference>
<evidence type="ECO:0000256" key="2">
    <source>
        <dbReference type="ARBA" id="ARBA00022730"/>
    </source>
</evidence>
<dbReference type="PANTHER" id="PTHR10986">
    <property type="entry name" value="39S RIBOSOMAL PROTEIN L20"/>
    <property type="match status" value="1"/>
</dbReference>
<evidence type="ECO:0000313" key="10">
    <source>
        <dbReference type="Proteomes" id="UP000777265"/>
    </source>
</evidence>
<comment type="similarity">
    <text evidence="1 7 8">Belongs to the bacterial ribosomal protein bL20 family.</text>
</comment>
<keyword evidence="3 7" id="KW-0694">RNA-binding</keyword>
<proteinExistence type="inferred from homology"/>
<dbReference type="PRINTS" id="PR00062">
    <property type="entry name" value="RIBOSOMALL20"/>
</dbReference>
<dbReference type="Pfam" id="PF00453">
    <property type="entry name" value="Ribosomal_L20"/>
    <property type="match status" value="1"/>
</dbReference>
<organism evidence="9 10">
    <name type="scientific">Syntrophorhabdus aromaticivorans</name>
    <dbReference type="NCBI Taxonomy" id="328301"/>
    <lineage>
        <taxon>Bacteria</taxon>
        <taxon>Pseudomonadati</taxon>
        <taxon>Thermodesulfobacteriota</taxon>
        <taxon>Syntrophorhabdia</taxon>
        <taxon>Syntrophorhabdales</taxon>
        <taxon>Syntrophorhabdaceae</taxon>
        <taxon>Syntrophorhabdus</taxon>
    </lineage>
</organism>
<evidence type="ECO:0000256" key="1">
    <source>
        <dbReference type="ARBA" id="ARBA00007698"/>
    </source>
</evidence>
<protein>
    <recommendedName>
        <fullName evidence="6 7">Large ribosomal subunit protein bL20</fullName>
    </recommendedName>
</protein>
<name>A0A351TZT7_9BACT</name>
<dbReference type="HAMAP" id="MF_00382">
    <property type="entry name" value="Ribosomal_bL20"/>
    <property type="match status" value="1"/>
</dbReference>
<comment type="caution">
    <text evidence="9">The sequence shown here is derived from an EMBL/GenBank/DDBJ whole genome shotgun (WGS) entry which is preliminary data.</text>
</comment>
<evidence type="ECO:0000313" key="9">
    <source>
        <dbReference type="EMBL" id="NLW34966.1"/>
    </source>
</evidence>
<dbReference type="GO" id="GO:0019843">
    <property type="term" value="F:rRNA binding"/>
    <property type="evidence" value="ECO:0007669"/>
    <property type="project" value="UniProtKB-UniRule"/>
</dbReference>
<dbReference type="GO" id="GO:0005840">
    <property type="term" value="C:ribosome"/>
    <property type="evidence" value="ECO:0007669"/>
    <property type="project" value="UniProtKB-KW"/>
</dbReference>
<reference evidence="9" key="1">
    <citation type="journal article" date="2020" name="Biotechnol. Biofuels">
        <title>New insights from the biogas microbiome by comprehensive genome-resolved metagenomics of nearly 1600 species originating from multiple anaerobic digesters.</title>
        <authorList>
            <person name="Campanaro S."/>
            <person name="Treu L."/>
            <person name="Rodriguez-R L.M."/>
            <person name="Kovalovszki A."/>
            <person name="Ziels R.M."/>
            <person name="Maus I."/>
            <person name="Zhu X."/>
            <person name="Kougias P.G."/>
            <person name="Basile A."/>
            <person name="Luo G."/>
            <person name="Schluter A."/>
            <person name="Konstantinidis K.T."/>
            <person name="Angelidaki I."/>
        </authorList>
    </citation>
    <scope>NUCLEOTIDE SEQUENCE</scope>
    <source>
        <strain evidence="9">AS06rmzACSIP_7</strain>
    </source>
</reference>
<dbReference type="NCBIfam" id="TIGR01032">
    <property type="entry name" value="rplT_bact"/>
    <property type="match status" value="1"/>
</dbReference>
<dbReference type="Proteomes" id="UP000777265">
    <property type="component" value="Unassembled WGS sequence"/>
</dbReference>
<dbReference type="PROSITE" id="PS00937">
    <property type="entry name" value="RIBOSOMAL_L20"/>
    <property type="match status" value="1"/>
</dbReference>
<dbReference type="InterPro" id="IPR005813">
    <property type="entry name" value="Ribosomal_bL20"/>
</dbReference>
<dbReference type="Gene3D" id="1.10.1900.20">
    <property type="entry name" value="Ribosomal protein L20"/>
    <property type="match status" value="1"/>
</dbReference>
<dbReference type="InterPro" id="IPR049946">
    <property type="entry name" value="RIBOSOMAL_L20_CS"/>
</dbReference>
<dbReference type="STRING" id="909663.GCA_000512235_00983"/>
<reference evidence="9" key="2">
    <citation type="submission" date="2020-01" db="EMBL/GenBank/DDBJ databases">
        <authorList>
            <person name="Campanaro S."/>
        </authorList>
    </citation>
    <scope>NUCLEOTIDE SEQUENCE</scope>
    <source>
        <strain evidence="9">AS06rmzACSIP_7</strain>
    </source>
</reference>
<evidence type="ECO:0000256" key="5">
    <source>
        <dbReference type="ARBA" id="ARBA00023274"/>
    </source>
</evidence>
<dbReference type="EMBL" id="JAAYEE010000097">
    <property type="protein sequence ID" value="NLW34966.1"/>
    <property type="molecule type" value="Genomic_DNA"/>
</dbReference>
<dbReference type="GO" id="GO:0003735">
    <property type="term" value="F:structural constituent of ribosome"/>
    <property type="evidence" value="ECO:0007669"/>
    <property type="project" value="InterPro"/>
</dbReference>
<comment type="function">
    <text evidence="7 8">Binds directly to 23S ribosomal RNA and is necessary for the in vitro assembly process of the 50S ribosomal subunit. It is not involved in the protein synthesizing functions of that subunit.</text>
</comment>
<dbReference type="InterPro" id="IPR035566">
    <property type="entry name" value="Ribosomal_protein_bL20_C"/>
</dbReference>
<dbReference type="CDD" id="cd07026">
    <property type="entry name" value="Ribosomal_L20"/>
    <property type="match status" value="1"/>
</dbReference>
<evidence type="ECO:0000256" key="8">
    <source>
        <dbReference type="RuleBase" id="RU000560"/>
    </source>
</evidence>
<dbReference type="GO" id="GO:0000027">
    <property type="term" value="P:ribosomal large subunit assembly"/>
    <property type="evidence" value="ECO:0007669"/>
    <property type="project" value="UniProtKB-UniRule"/>
</dbReference>
<dbReference type="FunFam" id="1.10.1900.20:FF:000001">
    <property type="entry name" value="50S ribosomal protein L20"/>
    <property type="match status" value="1"/>
</dbReference>
<gene>
    <name evidence="7 9" type="primary">rplT</name>
    <name evidence="9" type="ORF">GXY80_05710</name>
</gene>
<keyword evidence="4 7" id="KW-0689">Ribosomal protein</keyword>
<accession>A0A351TZT7</accession>
<dbReference type="AlphaFoldDB" id="A0A351TZT7"/>
<evidence type="ECO:0000256" key="7">
    <source>
        <dbReference type="HAMAP-Rule" id="MF_00382"/>
    </source>
</evidence>
<evidence type="ECO:0000256" key="3">
    <source>
        <dbReference type="ARBA" id="ARBA00022884"/>
    </source>
</evidence>
<dbReference type="GO" id="GO:0006412">
    <property type="term" value="P:translation"/>
    <property type="evidence" value="ECO:0007669"/>
    <property type="project" value="InterPro"/>
</dbReference>